<dbReference type="Pfam" id="PF13456">
    <property type="entry name" value="RVT_3"/>
    <property type="match status" value="1"/>
</dbReference>
<sequence>MEDCFQLRDEIEALIRREVLNQFVRNRREERRPVKNAVPPKNPNDNKPIAGTINVIGGGSSAKEPAKEGVPPKRPRTSEAISFSDKDLEGVKTPHDDAVVISVIENCLELTMQVGSGLSSYERECLIEFLQANMDVFAWSPADILGIDPEVMVHRLQVKPTCRPMRQKKRGSAPERQRAAAEEVDRLLEAGFIQEVSYPDWLANMVLVKKANRKWRICVDYTDLNKCAFGVISGKFLCFVVTQRGVEANPEKIRALQEIVPSRTIKEVQRLTGRVAALGRFVFRSAERCLPFFKILKRPKNFLWLEECQQAFEELRCLLASPPLLTKPQQGEVIYLYLAVSPVAVSSVLVRKEDKLQRPVYYTSRILRDAEIRYSKLEKIIFALITSARRLRPYFQADTVAILTDQPMKQILQRSDRARRIAKWAIELGEFDLEYRPRPAIKAQTLADFIMECTLSDDPELPLMPMGETPRPPWVLYVDGSSTSEGSGAGLILTSPNGVVAEQALRLEFPASNNEAEYEALIAELKLAKKLKAEDLKVFSDSQLIMSQILGDFEAKKPSMQKYLQKVRDLTSVLGSFNIHHIPRTENLRADQLSKLVTSRMSELSKATVLEYLQTPSTEEPEPTMCIDTEPSWMDEFINYLQDGILPDDELEVRRIKRQAPRYILYEGKLYRRSFTSPPLRCLRPSEADYAMREVHEGICGNHLGGRALAHKVLHQGYFWPTLQKDATGFVRRCDRCQRNANIQCRPSVPLISIITPWPFAQWGIDILGPFP</sequence>
<evidence type="ECO:0000259" key="2">
    <source>
        <dbReference type="PROSITE" id="PS50879"/>
    </source>
</evidence>
<dbReference type="GeneID" id="120111619"/>
<dbReference type="RefSeq" id="XP_038985250.1">
    <property type="nucleotide sequence ID" value="XM_039129322.1"/>
</dbReference>
<dbReference type="GO" id="GO:0004523">
    <property type="term" value="F:RNA-DNA hybrid ribonuclease activity"/>
    <property type="evidence" value="ECO:0007669"/>
    <property type="project" value="InterPro"/>
</dbReference>
<evidence type="ECO:0000256" key="1">
    <source>
        <dbReference type="SAM" id="MobiDB-lite"/>
    </source>
</evidence>
<reference evidence="4" key="2">
    <citation type="submission" date="2025-08" db="UniProtKB">
        <authorList>
            <consortium name="RefSeq"/>
        </authorList>
    </citation>
    <scope>IDENTIFICATION</scope>
    <source>
        <tissue evidence="4">Young leaves</tissue>
    </source>
</reference>
<dbReference type="SUPFAM" id="SSF56672">
    <property type="entry name" value="DNA/RNA polymerases"/>
    <property type="match status" value="1"/>
</dbReference>
<organism evidence="3 4">
    <name type="scientific">Phoenix dactylifera</name>
    <name type="common">Date palm</name>
    <dbReference type="NCBI Taxonomy" id="42345"/>
    <lineage>
        <taxon>Eukaryota</taxon>
        <taxon>Viridiplantae</taxon>
        <taxon>Streptophyta</taxon>
        <taxon>Embryophyta</taxon>
        <taxon>Tracheophyta</taxon>
        <taxon>Spermatophyta</taxon>
        <taxon>Magnoliopsida</taxon>
        <taxon>Liliopsida</taxon>
        <taxon>Arecaceae</taxon>
        <taxon>Coryphoideae</taxon>
        <taxon>Phoeniceae</taxon>
        <taxon>Phoenix</taxon>
    </lineage>
</organism>
<dbReference type="InterPro" id="IPR043502">
    <property type="entry name" value="DNA/RNA_pol_sf"/>
</dbReference>
<dbReference type="SUPFAM" id="SSF53098">
    <property type="entry name" value="Ribonuclease H-like"/>
    <property type="match status" value="1"/>
</dbReference>
<dbReference type="InterPro" id="IPR041577">
    <property type="entry name" value="RT_RNaseH_2"/>
</dbReference>
<gene>
    <name evidence="4" type="primary">LOC120111619</name>
</gene>
<dbReference type="PANTHER" id="PTHR48475">
    <property type="entry name" value="RIBONUCLEASE H"/>
    <property type="match status" value="1"/>
</dbReference>
<dbReference type="Gene3D" id="1.10.340.70">
    <property type="match status" value="1"/>
</dbReference>
<keyword evidence="3" id="KW-1185">Reference proteome</keyword>
<dbReference type="Pfam" id="PF17921">
    <property type="entry name" value="Integrase_H2C2"/>
    <property type="match status" value="1"/>
</dbReference>
<dbReference type="Pfam" id="PF17919">
    <property type="entry name" value="RT_RNaseH_2"/>
    <property type="match status" value="1"/>
</dbReference>
<accession>A0A8B9AFV7</accession>
<name>A0A8B9AFV7_PHODC</name>
<dbReference type="Gene3D" id="3.30.70.270">
    <property type="match status" value="1"/>
</dbReference>
<dbReference type="OrthoDB" id="786261at2759"/>
<protein>
    <submittedName>
        <fullName evidence="4">Uncharacterized protein LOC120111619</fullName>
    </submittedName>
</protein>
<dbReference type="InterPro" id="IPR002156">
    <property type="entry name" value="RNaseH_domain"/>
</dbReference>
<dbReference type="InterPro" id="IPR043128">
    <property type="entry name" value="Rev_trsase/Diguanyl_cyclase"/>
</dbReference>
<dbReference type="Proteomes" id="UP000228380">
    <property type="component" value="Chromosome 1"/>
</dbReference>
<dbReference type="InterPro" id="IPR041588">
    <property type="entry name" value="Integrase_H2C2"/>
</dbReference>
<feature type="region of interest" description="Disordered" evidence="1">
    <location>
        <begin position="57"/>
        <end position="84"/>
    </location>
</feature>
<dbReference type="KEGG" id="pda:120111619"/>
<dbReference type="CDD" id="cd09279">
    <property type="entry name" value="RNase_HI_like"/>
    <property type="match status" value="1"/>
</dbReference>
<dbReference type="InterPro" id="IPR036397">
    <property type="entry name" value="RNaseH_sf"/>
</dbReference>
<feature type="domain" description="RNase H type-1" evidence="2">
    <location>
        <begin position="470"/>
        <end position="599"/>
    </location>
</feature>
<dbReference type="PROSITE" id="PS50879">
    <property type="entry name" value="RNASE_H_1"/>
    <property type="match status" value="1"/>
</dbReference>
<dbReference type="InterPro" id="IPR012337">
    <property type="entry name" value="RNaseH-like_sf"/>
</dbReference>
<dbReference type="AlphaFoldDB" id="A0A8B9AFV7"/>
<proteinExistence type="predicted"/>
<evidence type="ECO:0000313" key="4">
    <source>
        <dbReference type="RefSeq" id="XP_038985250.1"/>
    </source>
</evidence>
<dbReference type="Gene3D" id="3.10.10.10">
    <property type="entry name" value="HIV Type 1 Reverse Transcriptase, subunit A, domain 1"/>
    <property type="match status" value="1"/>
</dbReference>
<dbReference type="GO" id="GO:0003676">
    <property type="term" value="F:nucleic acid binding"/>
    <property type="evidence" value="ECO:0007669"/>
    <property type="project" value="InterPro"/>
</dbReference>
<evidence type="ECO:0000313" key="3">
    <source>
        <dbReference type="Proteomes" id="UP000228380"/>
    </source>
</evidence>
<dbReference type="Gene3D" id="3.30.420.10">
    <property type="entry name" value="Ribonuclease H-like superfamily/Ribonuclease H"/>
    <property type="match status" value="1"/>
</dbReference>
<reference evidence="3" key="1">
    <citation type="journal article" date="2019" name="Nat. Commun.">
        <title>Genome-wide association mapping of date palm fruit traits.</title>
        <authorList>
            <person name="Hazzouri K.M."/>
            <person name="Gros-Balthazard M."/>
            <person name="Flowers J.M."/>
            <person name="Copetti D."/>
            <person name="Lemansour A."/>
            <person name="Lebrun M."/>
            <person name="Masmoudi K."/>
            <person name="Ferrand S."/>
            <person name="Dhar M.I."/>
            <person name="Fresquez Z.A."/>
            <person name="Rosas U."/>
            <person name="Zhang J."/>
            <person name="Talag J."/>
            <person name="Lee S."/>
            <person name="Kudrna D."/>
            <person name="Powell R.F."/>
            <person name="Leitch I.J."/>
            <person name="Krueger R.R."/>
            <person name="Wing R.A."/>
            <person name="Amiri K.M.A."/>
            <person name="Purugganan M.D."/>
        </authorList>
    </citation>
    <scope>NUCLEOTIDE SEQUENCE [LARGE SCALE GENOMIC DNA]</scope>
    <source>
        <strain evidence="3">cv. Khalas</strain>
    </source>
</reference>
<dbReference type="PANTHER" id="PTHR48475:SF2">
    <property type="entry name" value="RIBONUCLEASE H"/>
    <property type="match status" value="1"/>
</dbReference>